<dbReference type="GO" id="GO:0005975">
    <property type="term" value="P:carbohydrate metabolic process"/>
    <property type="evidence" value="ECO:0007669"/>
    <property type="project" value="InterPro"/>
</dbReference>
<evidence type="ECO:0000256" key="1">
    <source>
        <dbReference type="ARBA" id="ARBA00010231"/>
    </source>
</evidence>
<keyword evidence="14" id="KW-1185">Reference proteome</keyword>
<keyword evidence="3 6" id="KW-0479">Metal-binding</keyword>
<dbReference type="Pfam" id="PF00408">
    <property type="entry name" value="PGM_PMM_IV"/>
    <property type="match status" value="1"/>
</dbReference>
<dbReference type="GO" id="GO:0004615">
    <property type="term" value="F:phosphomannomutase activity"/>
    <property type="evidence" value="ECO:0007669"/>
    <property type="project" value="TreeGrafter"/>
</dbReference>
<keyword evidence="2 6" id="KW-0597">Phosphoprotein</keyword>
<dbReference type="FunFam" id="3.40.120.10:FF:000003">
    <property type="entry name" value="Phosphoglucosamine mutase"/>
    <property type="match status" value="1"/>
</dbReference>
<keyword evidence="4 6" id="KW-0460">Magnesium</keyword>
<comment type="similarity">
    <text evidence="1 6 7">Belongs to the phosphohexose mutase family.</text>
</comment>
<dbReference type="Pfam" id="PF02879">
    <property type="entry name" value="PGM_PMM_II"/>
    <property type="match status" value="1"/>
</dbReference>
<dbReference type="Pfam" id="PF02878">
    <property type="entry name" value="PGM_PMM_I"/>
    <property type="match status" value="1"/>
</dbReference>
<dbReference type="GO" id="GO:0000287">
    <property type="term" value="F:magnesium ion binding"/>
    <property type="evidence" value="ECO:0007669"/>
    <property type="project" value="UniProtKB-UniRule"/>
</dbReference>
<evidence type="ECO:0000259" key="10">
    <source>
        <dbReference type="Pfam" id="PF02878"/>
    </source>
</evidence>
<dbReference type="PROSITE" id="PS00710">
    <property type="entry name" value="PGM_PMM"/>
    <property type="match status" value="1"/>
</dbReference>
<dbReference type="EC" id="5.4.2.10" evidence="6 8"/>
<comment type="caution">
    <text evidence="13">The sequence shown here is derived from an EMBL/GenBank/DDBJ whole genome shotgun (WGS) entry which is preliminary data.</text>
</comment>
<dbReference type="InterPro" id="IPR005846">
    <property type="entry name" value="A-D-PHexomutase_a/b/a-III"/>
</dbReference>
<dbReference type="GO" id="GO:0009252">
    <property type="term" value="P:peptidoglycan biosynthetic process"/>
    <property type="evidence" value="ECO:0007669"/>
    <property type="project" value="TreeGrafter"/>
</dbReference>
<evidence type="ECO:0000256" key="5">
    <source>
        <dbReference type="ARBA" id="ARBA00023235"/>
    </source>
</evidence>
<evidence type="ECO:0000256" key="3">
    <source>
        <dbReference type="ARBA" id="ARBA00022723"/>
    </source>
</evidence>
<comment type="PTM">
    <text evidence="6">Activated by phosphorylation.</text>
</comment>
<dbReference type="InterPro" id="IPR036900">
    <property type="entry name" value="A-D-PHexomutase_C_sf"/>
</dbReference>
<dbReference type="InterPro" id="IPR016055">
    <property type="entry name" value="A-D-PHexomutase_a/b/a-I/II/III"/>
</dbReference>
<dbReference type="Gene3D" id="3.40.120.10">
    <property type="entry name" value="Alpha-D-Glucose-1,6-Bisphosphate, subunit A, domain 3"/>
    <property type="match status" value="3"/>
</dbReference>
<dbReference type="Gene3D" id="3.30.310.50">
    <property type="entry name" value="Alpha-D-phosphohexomutase, C-terminal domain"/>
    <property type="match status" value="1"/>
</dbReference>
<dbReference type="PANTHER" id="PTHR42946:SF1">
    <property type="entry name" value="PHOSPHOGLUCOMUTASE (ALPHA-D-GLUCOSE-1,6-BISPHOSPHATE-DEPENDENT)"/>
    <property type="match status" value="1"/>
</dbReference>
<feature type="active site" description="Phosphoserine intermediate" evidence="6">
    <location>
        <position position="101"/>
    </location>
</feature>
<reference evidence="13 14" key="1">
    <citation type="submission" date="2019-10" db="EMBL/GenBank/DDBJ databases">
        <title>New species of Slilvanegrellaceae.</title>
        <authorList>
            <person name="Pitt A."/>
            <person name="Hahn M.W."/>
        </authorList>
    </citation>
    <scope>NUCLEOTIDE SEQUENCE [LARGE SCALE GENOMIC DNA]</scope>
    <source>
        <strain evidence="13 14">SP-Ram-0.45-NSY-1</strain>
    </source>
</reference>
<feature type="domain" description="Alpha-D-phosphohexomutase C-terminal" evidence="9">
    <location>
        <begin position="378"/>
        <end position="440"/>
    </location>
</feature>
<dbReference type="GO" id="GO:0008966">
    <property type="term" value="F:phosphoglucosamine mutase activity"/>
    <property type="evidence" value="ECO:0007669"/>
    <property type="project" value="UniProtKB-UniRule"/>
</dbReference>
<dbReference type="NCBIfam" id="NF008139">
    <property type="entry name" value="PRK10887.1"/>
    <property type="match status" value="1"/>
</dbReference>
<gene>
    <name evidence="6" type="primary">glmM</name>
    <name evidence="13" type="ORF">GCL60_11415</name>
</gene>
<dbReference type="Proteomes" id="UP000437748">
    <property type="component" value="Unassembled WGS sequence"/>
</dbReference>
<feature type="binding site" evidence="6">
    <location>
        <position position="245"/>
    </location>
    <ligand>
        <name>Mg(2+)</name>
        <dbReference type="ChEBI" id="CHEBI:18420"/>
    </ligand>
</feature>
<comment type="function">
    <text evidence="6 8">Catalyzes the conversion of glucosamine-6-phosphate to glucosamine-1-phosphate.</text>
</comment>
<feature type="modified residue" description="Phosphoserine" evidence="6">
    <location>
        <position position="101"/>
    </location>
</feature>
<name>A0A6N6VVA7_9BACT</name>
<evidence type="ECO:0000259" key="9">
    <source>
        <dbReference type="Pfam" id="PF00408"/>
    </source>
</evidence>
<dbReference type="PRINTS" id="PR00509">
    <property type="entry name" value="PGMPMM"/>
</dbReference>
<comment type="cofactor">
    <cofactor evidence="6">
        <name>Mg(2+)</name>
        <dbReference type="ChEBI" id="CHEBI:18420"/>
    </cofactor>
    <text evidence="6">Binds 1 Mg(2+) ion per subunit.</text>
</comment>
<dbReference type="InterPro" id="IPR016066">
    <property type="entry name" value="A-D-PHexomutase_CS"/>
</dbReference>
<dbReference type="CDD" id="cd05802">
    <property type="entry name" value="GlmM"/>
    <property type="match status" value="1"/>
</dbReference>
<feature type="domain" description="Alpha-D-phosphohexomutase alpha/beta/alpha" evidence="10">
    <location>
        <begin position="3"/>
        <end position="136"/>
    </location>
</feature>
<evidence type="ECO:0000259" key="12">
    <source>
        <dbReference type="Pfam" id="PF02880"/>
    </source>
</evidence>
<organism evidence="13 14">
    <name type="scientific">Silvanigrella paludirubra</name>
    <dbReference type="NCBI Taxonomy" id="2499159"/>
    <lineage>
        <taxon>Bacteria</taxon>
        <taxon>Pseudomonadati</taxon>
        <taxon>Bdellovibrionota</taxon>
        <taxon>Oligoflexia</taxon>
        <taxon>Silvanigrellales</taxon>
        <taxon>Silvanigrellaceae</taxon>
        <taxon>Silvanigrella</taxon>
    </lineage>
</organism>
<dbReference type="InterPro" id="IPR005844">
    <property type="entry name" value="A-D-PHexomutase_a/b/a-I"/>
</dbReference>
<accession>A0A6N6VVA7</accession>
<dbReference type="RefSeq" id="WP_153420852.1">
    <property type="nucleotide sequence ID" value="NZ_WFLM01000004.1"/>
</dbReference>
<dbReference type="EMBL" id="WFLM01000004">
    <property type="protein sequence ID" value="KAB8037775.1"/>
    <property type="molecule type" value="Genomic_DNA"/>
</dbReference>
<dbReference type="PANTHER" id="PTHR42946">
    <property type="entry name" value="PHOSPHOHEXOSE MUTASE"/>
    <property type="match status" value="1"/>
</dbReference>
<feature type="domain" description="Alpha-D-phosphohexomutase alpha/beta/alpha" evidence="12">
    <location>
        <begin position="260"/>
        <end position="372"/>
    </location>
</feature>
<evidence type="ECO:0000313" key="13">
    <source>
        <dbReference type="EMBL" id="KAB8037775.1"/>
    </source>
</evidence>
<feature type="binding site" description="via phosphate group" evidence="6">
    <location>
        <position position="101"/>
    </location>
    <ligand>
        <name>Mg(2+)</name>
        <dbReference type="ChEBI" id="CHEBI:18420"/>
    </ligand>
</feature>
<dbReference type="FunFam" id="3.40.120.10:FF:000001">
    <property type="entry name" value="Phosphoglucosamine mutase"/>
    <property type="match status" value="1"/>
</dbReference>
<feature type="binding site" evidence="6">
    <location>
        <position position="247"/>
    </location>
    <ligand>
        <name>Mg(2+)</name>
        <dbReference type="ChEBI" id="CHEBI:18420"/>
    </ligand>
</feature>
<dbReference type="GO" id="GO:0006048">
    <property type="term" value="P:UDP-N-acetylglucosamine biosynthetic process"/>
    <property type="evidence" value="ECO:0007669"/>
    <property type="project" value="TreeGrafter"/>
</dbReference>
<dbReference type="SUPFAM" id="SSF55957">
    <property type="entry name" value="Phosphoglucomutase, C-terminal domain"/>
    <property type="match status" value="1"/>
</dbReference>
<dbReference type="InterPro" id="IPR005843">
    <property type="entry name" value="A-D-PHexomutase_C"/>
</dbReference>
<feature type="domain" description="Alpha-D-phosphohexomutase alpha/beta/alpha" evidence="11">
    <location>
        <begin position="160"/>
        <end position="256"/>
    </location>
</feature>
<dbReference type="OrthoDB" id="5287886at2"/>
<evidence type="ECO:0000256" key="8">
    <source>
        <dbReference type="RuleBase" id="RU004327"/>
    </source>
</evidence>
<dbReference type="SUPFAM" id="SSF53738">
    <property type="entry name" value="Phosphoglucomutase, first 3 domains"/>
    <property type="match status" value="3"/>
</dbReference>
<comment type="catalytic activity">
    <reaction evidence="6 8">
        <text>alpha-D-glucosamine 1-phosphate = D-glucosamine 6-phosphate</text>
        <dbReference type="Rhea" id="RHEA:23424"/>
        <dbReference type="ChEBI" id="CHEBI:58516"/>
        <dbReference type="ChEBI" id="CHEBI:58725"/>
        <dbReference type="EC" id="5.4.2.10"/>
    </reaction>
</comment>
<feature type="binding site" evidence="6">
    <location>
        <position position="243"/>
    </location>
    <ligand>
        <name>Mg(2+)</name>
        <dbReference type="ChEBI" id="CHEBI:18420"/>
    </ligand>
</feature>
<evidence type="ECO:0000256" key="4">
    <source>
        <dbReference type="ARBA" id="ARBA00022842"/>
    </source>
</evidence>
<keyword evidence="5 6" id="KW-0413">Isomerase</keyword>
<dbReference type="InterPro" id="IPR005845">
    <property type="entry name" value="A-D-PHexomutase_a/b/a-II"/>
</dbReference>
<dbReference type="InterPro" id="IPR006352">
    <property type="entry name" value="GlmM_bact"/>
</dbReference>
<dbReference type="NCBIfam" id="TIGR01455">
    <property type="entry name" value="glmM"/>
    <property type="match status" value="1"/>
</dbReference>
<evidence type="ECO:0000256" key="6">
    <source>
        <dbReference type="HAMAP-Rule" id="MF_01554"/>
    </source>
</evidence>
<evidence type="ECO:0000256" key="2">
    <source>
        <dbReference type="ARBA" id="ARBA00022553"/>
    </source>
</evidence>
<dbReference type="HAMAP" id="MF_01554_B">
    <property type="entry name" value="GlmM_B"/>
    <property type="match status" value="1"/>
</dbReference>
<sequence length="449" mass="49222">MAKYFGTDGIRGEANSGLMTPVNLLKLAQSFGVTLKRRSNRPKVLLGKDTRVSGYLIEGIIASGLCSVGVDVLFVGPLPTPGIAYLTRGMRADAGIMISASHNPYYDNGIKLFDHNGFKLPDSDESYIEQLMDSPDLEKYLVNSEHMGRAKRIDDAIGQYAVFLKERFPKNLKLDGKKIVLDCAHGAGYKVAPKVFEELGAEVISIHNDPNGFNINLNSGALHPQILAEKVVEYKADIGFALDGDADRLIVVDEKGNILDGDHIIAMCALEMKSQNQLKNNGVCVTIMSNKGFDVAMENAGIHVVRTNVGDRNVMESMLSNDFYLGGEQSGHLIFLDSSTTGDAVIACLKVLEMMCHTKKKISELTSVMKKFPQITKNVKVNRKPPLETLHMTTSLVREFEKELGSSGRVLLRYSGTESLARITLEGPELSQIEVMASKIEQILLKEIG</sequence>
<dbReference type="InterPro" id="IPR005841">
    <property type="entry name" value="Alpha-D-phosphohexomutase_SF"/>
</dbReference>
<evidence type="ECO:0000313" key="14">
    <source>
        <dbReference type="Proteomes" id="UP000437748"/>
    </source>
</evidence>
<protein>
    <recommendedName>
        <fullName evidence="6 8">Phosphoglucosamine mutase</fullName>
        <ecNumber evidence="6 8">5.4.2.10</ecNumber>
    </recommendedName>
</protein>
<evidence type="ECO:0000259" key="11">
    <source>
        <dbReference type="Pfam" id="PF02879"/>
    </source>
</evidence>
<evidence type="ECO:0000256" key="7">
    <source>
        <dbReference type="RuleBase" id="RU004326"/>
    </source>
</evidence>
<dbReference type="GO" id="GO:0005829">
    <property type="term" value="C:cytosol"/>
    <property type="evidence" value="ECO:0007669"/>
    <property type="project" value="TreeGrafter"/>
</dbReference>
<dbReference type="InterPro" id="IPR050060">
    <property type="entry name" value="Phosphoglucosamine_mutase"/>
</dbReference>
<dbReference type="Pfam" id="PF02880">
    <property type="entry name" value="PGM_PMM_III"/>
    <property type="match status" value="1"/>
</dbReference>
<proteinExistence type="inferred from homology"/>
<dbReference type="AlphaFoldDB" id="A0A6N6VVA7"/>